<evidence type="ECO:0000313" key="11">
    <source>
        <dbReference type="EMBL" id="THU60885.1"/>
    </source>
</evidence>
<evidence type="ECO:0000256" key="6">
    <source>
        <dbReference type="ARBA" id="ARBA00025642"/>
    </source>
</evidence>
<dbReference type="EC" id="3.1.1.-" evidence="8"/>
<feature type="short sequence motif" description="DGA/G" evidence="7">
    <location>
        <begin position="230"/>
        <end position="232"/>
    </location>
</feature>
<dbReference type="GO" id="GO:0004620">
    <property type="term" value="F:phospholipase activity"/>
    <property type="evidence" value="ECO:0007669"/>
    <property type="project" value="TreeGrafter"/>
</dbReference>
<evidence type="ECO:0000256" key="2">
    <source>
        <dbReference type="ARBA" id="ARBA00022801"/>
    </source>
</evidence>
<comment type="caution">
    <text evidence="11">The sequence shown here is derived from an EMBL/GenBank/DDBJ whole genome shotgun (WGS) entry which is preliminary data.</text>
</comment>
<feature type="active site" description="Proton acceptor" evidence="7">
    <location>
        <position position="230"/>
    </location>
</feature>
<evidence type="ECO:0000256" key="8">
    <source>
        <dbReference type="RuleBase" id="RU361262"/>
    </source>
</evidence>
<dbReference type="GO" id="GO:0047372">
    <property type="term" value="F:monoacylglycerol lipase activity"/>
    <property type="evidence" value="ECO:0007669"/>
    <property type="project" value="TreeGrafter"/>
</dbReference>
<comment type="function">
    <text evidence="6">Possesses non-specific lipolytic acyl hydrolase (LAH) activity. Hydrolyzes phospholipids as well as galactolipids. May play a role in disease resistance.</text>
</comment>
<dbReference type="InterPro" id="IPR002641">
    <property type="entry name" value="PNPLA_dom"/>
</dbReference>
<dbReference type="GO" id="GO:0016042">
    <property type="term" value="P:lipid catabolic process"/>
    <property type="evidence" value="ECO:0007669"/>
    <property type="project" value="UniProtKB-UniRule"/>
</dbReference>
<dbReference type="Gene3D" id="3.40.1090.10">
    <property type="entry name" value="Cytosolic phospholipase A2 catalytic domain"/>
    <property type="match status" value="1"/>
</dbReference>
<keyword evidence="4 7" id="KW-0442">Lipid degradation</keyword>
<reference evidence="11 12" key="1">
    <citation type="journal article" date="2019" name="Nat. Plants">
        <title>Genome sequencing of Musa balbisiana reveals subgenome evolution and function divergence in polyploid bananas.</title>
        <authorList>
            <person name="Yao X."/>
        </authorList>
    </citation>
    <scope>NUCLEOTIDE SEQUENCE [LARGE SCALE GENOMIC DNA]</scope>
    <source>
        <strain evidence="12">cv. DH-PKW</strain>
        <tissue evidence="11">Leaves</tissue>
    </source>
</reference>
<keyword evidence="3" id="KW-0611">Plant defense</keyword>
<keyword evidence="5 7" id="KW-0443">Lipid metabolism</keyword>
<evidence type="ECO:0000256" key="5">
    <source>
        <dbReference type="ARBA" id="ARBA00023098"/>
    </source>
</evidence>
<dbReference type="Proteomes" id="UP000317650">
    <property type="component" value="Chromosome 7"/>
</dbReference>
<feature type="domain" description="PNPLA" evidence="10">
    <location>
        <begin position="39"/>
        <end position="243"/>
    </location>
</feature>
<dbReference type="Pfam" id="PF01734">
    <property type="entry name" value="Patatin"/>
    <property type="match status" value="1"/>
</dbReference>
<evidence type="ECO:0000256" key="3">
    <source>
        <dbReference type="ARBA" id="ARBA00022821"/>
    </source>
</evidence>
<feature type="compositionally biased region" description="Polar residues" evidence="9">
    <location>
        <begin position="1"/>
        <end position="10"/>
    </location>
</feature>
<dbReference type="SUPFAM" id="SSF52151">
    <property type="entry name" value="FabD/lysophospholipase-like"/>
    <property type="match status" value="1"/>
</dbReference>
<dbReference type="PANTHER" id="PTHR32176:SF103">
    <property type="entry name" value="OS08G0376550 PROTEIN"/>
    <property type="match status" value="1"/>
</dbReference>
<comment type="domain">
    <text evidence="8">The nitrogen atoms of the two glycine residues in the GGXR motif define the oxyanion hole, and stabilize the oxyanion that forms during the nucleophilic attack by the catalytic serine during substrate cleavage.</text>
</comment>
<accession>A0A4S8JGQ7</accession>
<dbReference type="PROSITE" id="PS51635">
    <property type="entry name" value="PNPLA"/>
    <property type="match status" value="1"/>
</dbReference>
<organism evidence="11 12">
    <name type="scientific">Musa balbisiana</name>
    <name type="common">Banana</name>
    <dbReference type="NCBI Taxonomy" id="52838"/>
    <lineage>
        <taxon>Eukaryota</taxon>
        <taxon>Viridiplantae</taxon>
        <taxon>Streptophyta</taxon>
        <taxon>Embryophyta</taxon>
        <taxon>Tracheophyta</taxon>
        <taxon>Spermatophyta</taxon>
        <taxon>Magnoliopsida</taxon>
        <taxon>Liliopsida</taxon>
        <taxon>Zingiberales</taxon>
        <taxon>Musaceae</taxon>
        <taxon>Musa</taxon>
    </lineage>
</organism>
<name>A0A4S8JGQ7_MUSBA</name>
<dbReference type="EMBL" id="PYDT01000005">
    <property type="protein sequence ID" value="THU60885.1"/>
    <property type="molecule type" value="Genomic_DNA"/>
</dbReference>
<protein>
    <recommendedName>
        <fullName evidence="8">Patatin</fullName>
        <ecNumber evidence="8">3.1.1.-</ecNumber>
    </recommendedName>
</protein>
<keyword evidence="12" id="KW-1185">Reference proteome</keyword>
<evidence type="ECO:0000256" key="4">
    <source>
        <dbReference type="ARBA" id="ARBA00022963"/>
    </source>
</evidence>
<comment type="similarity">
    <text evidence="1 8">Belongs to the patatin family.</text>
</comment>
<dbReference type="STRING" id="52838.A0A4S8JGQ7"/>
<dbReference type="AlphaFoldDB" id="A0A4S8JGQ7"/>
<sequence length="442" mass="48713">MSQDSQTPSRTMAEDPTADTTDGIDSNPAPAPGKMVTVLSIDGGGVRGLIPATILAFLESKLQELDGPDARIADYFDVIAGTSTGGLVTTMLTAPNNDGRPLFAAKDIIQFFLDNSPKFFPQKKAGIVWNLFDAATGPKYDGKYLHSKIQELLGDTKLSQTLTNIVIPTFDIKLLQPIIFSTFETKHTPLKDALLSDICIGTSAAPTYLPGHYFQTEDHQGGTREFNLVDGGVAANNPVRLKNLHDMILGWMELTQNDGQTLTAMSQVTKEILMENADFFPIQPADNGRFLVISLGTGSNKQEGKFSAQESAKWGLLEWLYNKGSTPIIDIFFQASADMVDIHLPVLFRALHSEEHYLRIQLEQDDTLVGDAASVDISTRENLEKLVEMGNELLKKPASRANLENGTFEPCDAEETNEEALSRFARRLSSERKLRNSFKLRR</sequence>
<keyword evidence="2 7" id="KW-0378">Hydrolase</keyword>
<feature type="active site" description="Nucleophile" evidence="7">
    <location>
        <position position="83"/>
    </location>
</feature>
<feature type="short sequence motif" description="GXGXXG" evidence="7">
    <location>
        <begin position="43"/>
        <end position="48"/>
    </location>
</feature>
<evidence type="ECO:0000256" key="7">
    <source>
        <dbReference type="PROSITE-ProRule" id="PRU01161"/>
    </source>
</evidence>
<comment type="function">
    <text evidence="8">Lipolytic acyl hydrolase (LAH).</text>
</comment>
<feature type="region of interest" description="Disordered" evidence="9">
    <location>
        <begin position="1"/>
        <end position="31"/>
    </location>
</feature>
<gene>
    <name evidence="11" type="ORF">C4D60_Mb07t17440</name>
</gene>
<dbReference type="PANTHER" id="PTHR32176">
    <property type="entry name" value="XYLOSE ISOMERASE"/>
    <property type="match status" value="1"/>
</dbReference>
<feature type="short sequence motif" description="GXSXG" evidence="7">
    <location>
        <begin position="81"/>
        <end position="85"/>
    </location>
</feature>
<evidence type="ECO:0000313" key="12">
    <source>
        <dbReference type="Proteomes" id="UP000317650"/>
    </source>
</evidence>
<evidence type="ECO:0000259" key="10">
    <source>
        <dbReference type="PROSITE" id="PS51635"/>
    </source>
</evidence>
<evidence type="ECO:0000256" key="1">
    <source>
        <dbReference type="ARBA" id="ARBA00010240"/>
    </source>
</evidence>
<dbReference type="CDD" id="cd07214">
    <property type="entry name" value="Pat17_isozyme_like"/>
    <property type="match status" value="1"/>
</dbReference>
<dbReference type="InterPro" id="IPR016035">
    <property type="entry name" value="Acyl_Trfase/lysoPLipase"/>
</dbReference>
<proteinExistence type="inferred from homology"/>
<evidence type="ECO:0000256" key="9">
    <source>
        <dbReference type="SAM" id="MobiDB-lite"/>
    </source>
</evidence>
<dbReference type="GO" id="GO:0006952">
    <property type="term" value="P:defense response"/>
    <property type="evidence" value="ECO:0007669"/>
    <property type="project" value="UniProtKB-KW"/>
</dbReference>
<dbReference type="FunFam" id="3.40.1090.10:FF:000005">
    <property type="entry name" value="Patatin"/>
    <property type="match status" value="1"/>
</dbReference>